<organism evidence="8 9">
    <name type="scientific">Saccoglossus kowalevskii</name>
    <name type="common">Acorn worm</name>
    <dbReference type="NCBI Taxonomy" id="10224"/>
    <lineage>
        <taxon>Eukaryota</taxon>
        <taxon>Metazoa</taxon>
        <taxon>Hemichordata</taxon>
        <taxon>Enteropneusta</taxon>
        <taxon>Harrimaniidae</taxon>
        <taxon>Saccoglossus</taxon>
    </lineage>
</organism>
<keyword evidence="2" id="KW-0812">Transmembrane</keyword>
<keyword evidence="5" id="KW-1015">Disulfide bond</keyword>
<accession>A0ABM0GWM4</accession>
<dbReference type="InterPro" id="IPR003599">
    <property type="entry name" value="Ig_sub"/>
</dbReference>
<gene>
    <name evidence="9" type="primary">LOC100367434</name>
</gene>
<dbReference type="InterPro" id="IPR013162">
    <property type="entry name" value="CD80_C2-set"/>
</dbReference>
<feature type="domain" description="Ig-like" evidence="7">
    <location>
        <begin position="126"/>
        <end position="220"/>
    </location>
</feature>
<proteinExistence type="predicted"/>
<feature type="domain" description="Ig-like" evidence="7">
    <location>
        <begin position="23"/>
        <end position="121"/>
    </location>
</feature>
<dbReference type="SMART" id="SM00409">
    <property type="entry name" value="IG"/>
    <property type="match status" value="2"/>
</dbReference>
<dbReference type="InterPro" id="IPR003598">
    <property type="entry name" value="Ig_sub2"/>
</dbReference>
<dbReference type="PROSITE" id="PS50835">
    <property type="entry name" value="IG_LIKE"/>
    <property type="match status" value="3"/>
</dbReference>
<comment type="subcellular location">
    <subcellularLocation>
        <location evidence="1">Membrane</location>
        <topology evidence="1">Single-pass membrane protein</topology>
    </subcellularLocation>
</comment>
<dbReference type="Pfam" id="PF08205">
    <property type="entry name" value="C2-set_2"/>
    <property type="match status" value="1"/>
</dbReference>
<dbReference type="SUPFAM" id="SSF48726">
    <property type="entry name" value="Immunoglobulin"/>
    <property type="match status" value="3"/>
</dbReference>
<evidence type="ECO:0000313" key="8">
    <source>
        <dbReference type="Proteomes" id="UP000694865"/>
    </source>
</evidence>
<dbReference type="PANTHER" id="PTHR45889">
    <property type="entry name" value="IG-LIKE DOMAIN-CONTAINING PROTEIN"/>
    <property type="match status" value="1"/>
</dbReference>
<evidence type="ECO:0000256" key="6">
    <source>
        <dbReference type="SAM" id="SignalP"/>
    </source>
</evidence>
<protein>
    <submittedName>
        <fullName evidence="9">Kin of IRRE-like protein 2-like</fullName>
    </submittedName>
</protein>
<evidence type="ECO:0000313" key="9">
    <source>
        <dbReference type="RefSeq" id="XP_002738955.1"/>
    </source>
</evidence>
<dbReference type="PANTHER" id="PTHR45889:SF8">
    <property type="entry name" value="IG-LIKE DOMAIN-CONTAINING PROTEIN"/>
    <property type="match status" value="1"/>
</dbReference>
<sequence>MAHSKAILFLSLIVTTLLCIGAQQIDVGPSDETKREGSDVMFNCTVSDNNGTQVKWIHNSEGLTTESEIITDDNRVSLTGDQSRGEYNLNIVNLGSDDAGTYICVIDEGNPSGTDPSSSATLIIIPAIAPDSGSPTCEANTPSYDEGVTANVVCTSKGGNPKPDLIWSMGGQDLVAVASNSADGNELTYSFVLSPVYQGSTFTCTSQHPTYSVAKQCSIGPISINLIPRVQVSVSPEMLELYEGQEGTINCLATGDPPVTGYTWHYGSSRINSTDKRFRANEGDSSLTIVSAVNSMDGAQIKCVASNSIDSQLATATITIVPAPTEEGYSLNFHYCHWRAYTEFSSVCLLYHSSYNLLLL</sequence>
<evidence type="ECO:0000256" key="3">
    <source>
        <dbReference type="ARBA" id="ARBA00022989"/>
    </source>
</evidence>
<dbReference type="Pfam" id="PF07679">
    <property type="entry name" value="I-set"/>
    <property type="match status" value="1"/>
</dbReference>
<evidence type="ECO:0000256" key="2">
    <source>
        <dbReference type="ARBA" id="ARBA00022692"/>
    </source>
</evidence>
<dbReference type="Pfam" id="PF13927">
    <property type="entry name" value="Ig_3"/>
    <property type="match status" value="1"/>
</dbReference>
<evidence type="ECO:0000256" key="5">
    <source>
        <dbReference type="ARBA" id="ARBA00023157"/>
    </source>
</evidence>
<name>A0ABM0GWM4_SACKO</name>
<evidence type="ECO:0000256" key="1">
    <source>
        <dbReference type="ARBA" id="ARBA00004167"/>
    </source>
</evidence>
<feature type="domain" description="Ig-like" evidence="7">
    <location>
        <begin position="228"/>
        <end position="319"/>
    </location>
</feature>
<keyword evidence="3" id="KW-1133">Transmembrane helix</keyword>
<dbReference type="GeneID" id="100367434"/>
<keyword evidence="4" id="KW-0472">Membrane</keyword>
<keyword evidence="6" id="KW-0732">Signal</keyword>
<feature type="signal peptide" evidence="6">
    <location>
        <begin position="1"/>
        <end position="22"/>
    </location>
</feature>
<keyword evidence="8" id="KW-1185">Reference proteome</keyword>
<dbReference type="Gene3D" id="2.60.40.10">
    <property type="entry name" value="Immunoglobulins"/>
    <property type="match status" value="3"/>
</dbReference>
<dbReference type="SMART" id="SM00406">
    <property type="entry name" value="IGv"/>
    <property type="match status" value="1"/>
</dbReference>
<dbReference type="InterPro" id="IPR013783">
    <property type="entry name" value="Ig-like_fold"/>
</dbReference>
<reference evidence="9" key="1">
    <citation type="submission" date="2025-08" db="UniProtKB">
        <authorList>
            <consortium name="RefSeq"/>
        </authorList>
    </citation>
    <scope>IDENTIFICATION</scope>
    <source>
        <tissue evidence="9">Testes</tissue>
    </source>
</reference>
<dbReference type="InterPro" id="IPR013106">
    <property type="entry name" value="Ig_V-set"/>
</dbReference>
<dbReference type="RefSeq" id="XP_002738955.1">
    <property type="nucleotide sequence ID" value="XM_002738909.2"/>
</dbReference>
<evidence type="ECO:0000259" key="7">
    <source>
        <dbReference type="PROSITE" id="PS50835"/>
    </source>
</evidence>
<dbReference type="InterPro" id="IPR013098">
    <property type="entry name" value="Ig_I-set"/>
</dbReference>
<dbReference type="SMART" id="SM00408">
    <property type="entry name" value="IGc2"/>
    <property type="match status" value="2"/>
</dbReference>
<dbReference type="InterPro" id="IPR007110">
    <property type="entry name" value="Ig-like_dom"/>
</dbReference>
<evidence type="ECO:0000256" key="4">
    <source>
        <dbReference type="ARBA" id="ARBA00023136"/>
    </source>
</evidence>
<dbReference type="InterPro" id="IPR036179">
    <property type="entry name" value="Ig-like_dom_sf"/>
</dbReference>
<dbReference type="Proteomes" id="UP000694865">
    <property type="component" value="Unplaced"/>
</dbReference>
<feature type="chain" id="PRO_5047043314" evidence="6">
    <location>
        <begin position="23"/>
        <end position="360"/>
    </location>
</feature>